<evidence type="ECO:0000313" key="3">
    <source>
        <dbReference type="Proteomes" id="UP001497480"/>
    </source>
</evidence>
<comment type="caution">
    <text evidence="2">The sequence shown here is derived from an EMBL/GenBank/DDBJ whole genome shotgun (WGS) entry which is preliminary data.</text>
</comment>
<gene>
    <name evidence="2" type="ORF">LLUT_LOCUS10649</name>
</gene>
<reference evidence="2 3" key="1">
    <citation type="submission" date="2024-03" db="EMBL/GenBank/DDBJ databases">
        <authorList>
            <person name="Martinez-Hernandez J."/>
        </authorList>
    </citation>
    <scope>NUCLEOTIDE SEQUENCE [LARGE SCALE GENOMIC DNA]</scope>
</reference>
<protein>
    <recommendedName>
        <fullName evidence="1">PRONE domain-containing protein</fullName>
    </recommendedName>
</protein>
<evidence type="ECO:0000259" key="1">
    <source>
        <dbReference type="Pfam" id="PF03759"/>
    </source>
</evidence>
<dbReference type="GO" id="GO:0005085">
    <property type="term" value="F:guanyl-nucleotide exchange factor activity"/>
    <property type="evidence" value="ECO:0007669"/>
    <property type="project" value="InterPro"/>
</dbReference>
<proteinExistence type="predicted"/>
<dbReference type="AlphaFoldDB" id="A0AAV1WJS5"/>
<feature type="domain" description="PRONE" evidence="1">
    <location>
        <begin position="23"/>
        <end position="52"/>
    </location>
</feature>
<dbReference type="Proteomes" id="UP001497480">
    <property type="component" value="Unassembled WGS sequence"/>
</dbReference>
<keyword evidence="3" id="KW-1185">Reference proteome</keyword>
<dbReference type="InterPro" id="IPR005512">
    <property type="entry name" value="PRONE_dom"/>
</dbReference>
<sequence length="135" mass="15515">MMLIVLPCTQLQSWHPLVMQHLFFGEISKLEPMTSERKARWRKEIEWLLSTGLANVSLKYNSVGFYQMAKIAVTPSIVMAEFVLYSKKVSWPKGSASSSSGGFLVNGFNILEFLLVIIYEQVKYLCRVYQQLPLF</sequence>
<dbReference type="EMBL" id="CAXHTB010000007">
    <property type="protein sequence ID" value="CAL0309589.1"/>
    <property type="molecule type" value="Genomic_DNA"/>
</dbReference>
<name>A0AAV1WJS5_LUPLU</name>
<dbReference type="Gene3D" id="1.20.58.2010">
    <property type="entry name" value="PRONE domain, subdomain 1"/>
    <property type="match status" value="1"/>
</dbReference>
<accession>A0AAV1WJS5</accession>
<dbReference type="Pfam" id="PF03759">
    <property type="entry name" value="PRONE"/>
    <property type="match status" value="1"/>
</dbReference>
<evidence type="ECO:0000313" key="2">
    <source>
        <dbReference type="EMBL" id="CAL0309589.1"/>
    </source>
</evidence>
<organism evidence="2 3">
    <name type="scientific">Lupinus luteus</name>
    <name type="common">European yellow lupine</name>
    <dbReference type="NCBI Taxonomy" id="3873"/>
    <lineage>
        <taxon>Eukaryota</taxon>
        <taxon>Viridiplantae</taxon>
        <taxon>Streptophyta</taxon>
        <taxon>Embryophyta</taxon>
        <taxon>Tracheophyta</taxon>
        <taxon>Spermatophyta</taxon>
        <taxon>Magnoliopsida</taxon>
        <taxon>eudicotyledons</taxon>
        <taxon>Gunneridae</taxon>
        <taxon>Pentapetalae</taxon>
        <taxon>rosids</taxon>
        <taxon>fabids</taxon>
        <taxon>Fabales</taxon>
        <taxon>Fabaceae</taxon>
        <taxon>Papilionoideae</taxon>
        <taxon>50 kb inversion clade</taxon>
        <taxon>genistoids sensu lato</taxon>
        <taxon>core genistoids</taxon>
        <taxon>Genisteae</taxon>
        <taxon>Lupinus</taxon>
    </lineage>
</organism>